<dbReference type="Gene3D" id="2.60.40.10">
    <property type="entry name" value="Immunoglobulins"/>
    <property type="match status" value="1"/>
</dbReference>
<dbReference type="eggNOG" id="KOG2514">
    <property type="taxonomic scope" value="Eukaryota"/>
</dbReference>
<dbReference type="InterPro" id="IPR007632">
    <property type="entry name" value="Anoctamin"/>
</dbReference>
<dbReference type="Pfam" id="PF01582">
    <property type="entry name" value="TIR"/>
    <property type="match status" value="1"/>
</dbReference>
<keyword evidence="6 9" id="KW-1133">Transmembrane helix</keyword>
<evidence type="ECO:0000259" key="11">
    <source>
        <dbReference type="PROSITE" id="PS50104"/>
    </source>
</evidence>
<comment type="caution">
    <text evidence="9">Lacks conserved residue(s) required for the propagation of feature annotation.</text>
</comment>
<feature type="transmembrane region" description="Helical" evidence="9">
    <location>
        <begin position="421"/>
        <end position="443"/>
    </location>
</feature>
<dbReference type="Pfam" id="PF13895">
    <property type="entry name" value="Ig_2"/>
    <property type="match status" value="1"/>
</dbReference>
<evidence type="ECO:0000256" key="1">
    <source>
        <dbReference type="ARBA" id="ARBA00004651"/>
    </source>
</evidence>
<feature type="transmembrane region" description="Helical" evidence="9">
    <location>
        <begin position="598"/>
        <end position="617"/>
    </location>
</feature>
<name>A0A091D2Q0_FUKDA</name>
<feature type="transmembrane region" description="Helical" evidence="9">
    <location>
        <begin position="371"/>
        <end position="390"/>
    </location>
</feature>
<evidence type="ECO:0000256" key="3">
    <source>
        <dbReference type="ARBA" id="ARBA00009752"/>
    </source>
</evidence>
<dbReference type="GO" id="GO:0005886">
    <property type="term" value="C:plasma membrane"/>
    <property type="evidence" value="ECO:0007669"/>
    <property type="project" value="UniProtKB-SubCell"/>
</dbReference>
<feature type="domain" description="TIR" evidence="11">
    <location>
        <begin position="937"/>
        <end position="1081"/>
    </location>
</feature>
<evidence type="ECO:0000256" key="10">
    <source>
        <dbReference type="SAM" id="MobiDB-lite"/>
    </source>
</evidence>
<dbReference type="InterPro" id="IPR032394">
    <property type="entry name" value="Anoct_dimer"/>
</dbReference>
<dbReference type="FunFam" id="3.40.50.10140:FF:000011">
    <property type="entry name" value="single Ig IL-1-related receptor isoform X1"/>
    <property type="match status" value="1"/>
</dbReference>
<dbReference type="InterPro" id="IPR049452">
    <property type="entry name" value="Anoctamin_TM"/>
</dbReference>
<dbReference type="GO" id="GO:0046983">
    <property type="term" value="F:protein dimerization activity"/>
    <property type="evidence" value="ECO:0007669"/>
    <property type="project" value="InterPro"/>
</dbReference>
<evidence type="ECO:0000256" key="2">
    <source>
        <dbReference type="ARBA" id="ARBA00009671"/>
    </source>
</evidence>
<dbReference type="InterPro" id="IPR000157">
    <property type="entry name" value="TIR_dom"/>
</dbReference>
<keyword evidence="8" id="KW-0325">Glycoprotein</keyword>
<comment type="similarity">
    <text evidence="3">Belongs to the interleukin-1 receptor family.</text>
</comment>
<feature type="transmembrane region" description="Helical" evidence="9">
    <location>
        <begin position="264"/>
        <end position="282"/>
    </location>
</feature>
<evidence type="ECO:0000256" key="8">
    <source>
        <dbReference type="ARBA" id="ARBA00023180"/>
    </source>
</evidence>
<evidence type="ECO:0000259" key="12">
    <source>
        <dbReference type="PROSITE" id="PS50835"/>
    </source>
</evidence>
<dbReference type="PRINTS" id="PR01537">
    <property type="entry name" value="INTRLKN1R1F"/>
</dbReference>
<protein>
    <recommendedName>
        <fullName evidence="9">Anoctamin</fullName>
    </recommendedName>
</protein>
<evidence type="ECO:0000256" key="7">
    <source>
        <dbReference type="ARBA" id="ARBA00023136"/>
    </source>
</evidence>
<dbReference type="PANTHER" id="PTHR12308">
    <property type="entry name" value="ANOCTAMIN"/>
    <property type="match status" value="1"/>
</dbReference>
<accession>A0A091D2Q0</accession>
<dbReference type="PANTHER" id="PTHR12308:SF37">
    <property type="entry name" value="ANOCTAMIN-9"/>
    <property type="match status" value="1"/>
</dbReference>
<proteinExistence type="inferred from homology"/>
<dbReference type="SUPFAM" id="SSF52200">
    <property type="entry name" value="Toll/Interleukin receptor TIR domain"/>
    <property type="match status" value="1"/>
</dbReference>
<feature type="region of interest" description="Disordered" evidence="10">
    <location>
        <begin position="1118"/>
        <end position="1165"/>
    </location>
</feature>
<keyword evidence="14" id="KW-1185">Reference proteome</keyword>
<dbReference type="Gene3D" id="3.40.50.10140">
    <property type="entry name" value="Toll/interleukin-1 receptor homology (TIR) domain"/>
    <property type="match status" value="1"/>
</dbReference>
<dbReference type="InterPro" id="IPR007110">
    <property type="entry name" value="Ig-like_dom"/>
</dbReference>
<sequence length="1184" mass="135472">MQGEESLQVLVGTEGDSFPLMEISTCEAEPSEQWDFILVAKYHTEMRFRQVERQKQFLEELKRRGFHVKVREDQKHVFYGIRADNRIFDLYRTLLMEPEGPAPSLEKVRPTTIPATTRIRIVNFVLNSKTAAGDSFEDLVKDGVFETKFPLHRGEEDLKTKWARWRNMLQEQPIDAIRDYFGEKVALYFAWLGWYTYMLVPAAVVGLIVFLSGFALFNSSQISKEICEADDIFMCPIGDSNSYQPLSVTCTFAKITHLFDNEGTVLFAIFMALWATMFLEFWKRQRASVVLHWDLYGWDEDQEEMVLELINCPDYKLRPHQHSFLRSTIILVLSLLMICLMIGMAHLLVVYRVLAAALFSNLAWPFLENQVTTAVVVTGALVHYLTIVIMTEVNKRVALKLCDFEKPRTFSERESKFTVKFFTLQFFAHFSSLIYVAFILGRINGHPGNSTRLAGLWKLEECHLSGCMMDLFVQMAIIMGLKQTLSNCMEYLWPWLAYKWRVLWGCWACDPELRDWQRNYRLNSVTTFTLFEEFMEMMIQYGFTTIFVAAFPLAPLLALFSNMVEIRLDAIKMVQLHQRLVPRKAKDIGTWLQVLETIGVLAVIANGMVIAFTSEFIPRVIYKYRDSPCQKEPHQKVDCLTGYVNHSLSVFHTKHFQDPKKIRGSENVTVCRYRDYRDEDYNLTAQFWFLLAIRLAFLILFEHVALCIKLIAAWFVPDIPQSVKNKVLEEKYETLRKKLRLTPHYALCFYPELSIWTVAMGTKVSAHSSFALGPEPRAGVCDRAPDFLFPAGDQALGPSLGSAVALNCTAWVVSGPHCPQPSVQWLKDGLPLGNINHYHEDSWVKTNSSEVLVSSVLCINVTNAEDYGTFTCSVHNISSSSFTLQRAGPAGHVTAVLAAFLVLLVLLLAGLLYVKCRLNVLLWYQDRHGEVEMNDGKLYDAFISYSDCPEDSKFVNFILKPQLERCRGYKLFLDDRDLLPRAEPSADLLVNLSRCRRLIVVLSDAFLGRPWCSHSFREGLCRLLELTRRPIFITFEGPRRDLAHPALHLLRQHRHLVTLLLWRPGSAMPCSDFWKELQLALPRKVQYRPVEGDPQTHLQDDNDPMLIVRGHATEGRAVEQELDPDPEGDLGVRGPVFGEPPAPPHASGVSMGEGHSSEMDISDLGSRNYSARTDFYCLVSEEDV</sequence>
<dbReference type="GO" id="GO:0005254">
    <property type="term" value="F:chloride channel activity"/>
    <property type="evidence" value="ECO:0007669"/>
    <property type="project" value="TreeGrafter"/>
</dbReference>
<dbReference type="InterPro" id="IPR013783">
    <property type="entry name" value="Ig-like_fold"/>
</dbReference>
<dbReference type="Proteomes" id="UP000028990">
    <property type="component" value="Unassembled WGS sequence"/>
</dbReference>
<evidence type="ECO:0000256" key="9">
    <source>
        <dbReference type="RuleBase" id="RU280814"/>
    </source>
</evidence>
<dbReference type="InterPro" id="IPR036179">
    <property type="entry name" value="Ig-like_dom_sf"/>
</dbReference>
<organism evidence="13 14">
    <name type="scientific">Fukomys damarensis</name>
    <name type="common">Damaraland mole rat</name>
    <name type="synonym">Cryptomys damarensis</name>
    <dbReference type="NCBI Taxonomy" id="885580"/>
    <lineage>
        <taxon>Eukaryota</taxon>
        <taxon>Metazoa</taxon>
        <taxon>Chordata</taxon>
        <taxon>Craniata</taxon>
        <taxon>Vertebrata</taxon>
        <taxon>Euteleostomi</taxon>
        <taxon>Mammalia</taxon>
        <taxon>Eutheria</taxon>
        <taxon>Euarchontoglires</taxon>
        <taxon>Glires</taxon>
        <taxon>Rodentia</taxon>
        <taxon>Hystricomorpha</taxon>
        <taxon>Bathyergidae</taxon>
        <taxon>Fukomys</taxon>
    </lineage>
</organism>
<feature type="transmembrane region" description="Helical" evidence="9">
    <location>
        <begin position="185"/>
        <end position="211"/>
    </location>
</feature>
<feature type="transmembrane region" description="Helical" evidence="9">
    <location>
        <begin position="687"/>
        <end position="716"/>
    </location>
</feature>
<dbReference type="Pfam" id="PF04547">
    <property type="entry name" value="Anoctamin"/>
    <property type="match status" value="1"/>
</dbReference>
<dbReference type="PROSITE" id="PS50835">
    <property type="entry name" value="IG_LIKE"/>
    <property type="match status" value="1"/>
</dbReference>
<dbReference type="STRING" id="885580.ENSFDAP00000006199"/>
<dbReference type="EMBL" id="KN123186">
    <property type="protein sequence ID" value="KFO26384.1"/>
    <property type="molecule type" value="Genomic_DNA"/>
</dbReference>
<gene>
    <name evidence="13" type="ORF">H920_12171</name>
</gene>
<feature type="domain" description="Ig-like" evidence="12">
    <location>
        <begin position="785"/>
        <end position="883"/>
    </location>
</feature>
<reference evidence="13 14" key="1">
    <citation type="submission" date="2013-11" db="EMBL/GenBank/DDBJ databases">
        <title>The Damaraland mole rat (Fukomys damarensis) genome and evolution of African mole rats.</title>
        <authorList>
            <person name="Gladyshev V.N."/>
            <person name="Fang X."/>
        </authorList>
    </citation>
    <scope>NUCLEOTIDE SEQUENCE [LARGE SCALE GENOMIC DNA]</scope>
    <source>
        <tissue evidence="13">Liver</tissue>
    </source>
</reference>
<dbReference type="PROSITE" id="PS50104">
    <property type="entry name" value="TIR"/>
    <property type="match status" value="1"/>
</dbReference>
<feature type="transmembrane region" description="Helical" evidence="9">
    <location>
        <begin position="541"/>
        <end position="560"/>
    </location>
</feature>
<keyword evidence="7 9" id="KW-0472">Membrane</keyword>
<comment type="similarity">
    <text evidence="2 9">Belongs to the anoctamin family.</text>
</comment>
<evidence type="ECO:0000256" key="4">
    <source>
        <dbReference type="ARBA" id="ARBA00022475"/>
    </source>
</evidence>
<evidence type="ECO:0000313" key="13">
    <source>
        <dbReference type="EMBL" id="KFO26384.1"/>
    </source>
</evidence>
<feature type="transmembrane region" description="Helical" evidence="9">
    <location>
        <begin position="890"/>
        <end position="914"/>
    </location>
</feature>
<feature type="transmembrane region" description="Helical" evidence="9">
    <location>
        <begin position="328"/>
        <end position="351"/>
    </location>
</feature>
<dbReference type="Pfam" id="PF16178">
    <property type="entry name" value="Anoct_dimer"/>
    <property type="match status" value="1"/>
</dbReference>
<dbReference type="AlphaFoldDB" id="A0A091D2Q0"/>
<dbReference type="SMART" id="SM00255">
    <property type="entry name" value="TIR"/>
    <property type="match status" value="1"/>
</dbReference>
<comment type="subcellular location">
    <subcellularLocation>
        <location evidence="1">Cell membrane</location>
        <topology evidence="1">Multi-pass membrane protein</topology>
    </subcellularLocation>
    <subcellularLocation>
        <location evidence="9">Membrane</location>
        <topology evidence="9">Multi-pass membrane protein</topology>
    </subcellularLocation>
</comment>
<keyword evidence="4" id="KW-1003">Cell membrane</keyword>
<evidence type="ECO:0000256" key="5">
    <source>
        <dbReference type="ARBA" id="ARBA00022692"/>
    </source>
</evidence>
<keyword evidence="5 9" id="KW-0812">Transmembrane</keyword>
<evidence type="ECO:0000313" key="14">
    <source>
        <dbReference type="Proteomes" id="UP000028990"/>
    </source>
</evidence>
<dbReference type="SUPFAM" id="SSF48726">
    <property type="entry name" value="Immunoglobulin"/>
    <property type="match status" value="1"/>
</dbReference>
<evidence type="ECO:0000256" key="6">
    <source>
        <dbReference type="ARBA" id="ARBA00022989"/>
    </source>
</evidence>
<dbReference type="InterPro" id="IPR035897">
    <property type="entry name" value="Toll_tir_struct_dom_sf"/>
</dbReference>
<dbReference type="GO" id="GO:0007165">
    <property type="term" value="P:signal transduction"/>
    <property type="evidence" value="ECO:0007669"/>
    <property type="project" value="InterPro"/>
</dbReference>